<dbReference type="Gene3D" id="3.30.70.20">
    <property type="match status" value="2"/>
</dbReference>
<dbReference type="SUPFAM" id="SSF54862">
    <property type="entry name" value="4Fe-4S ferredoxins"/>
    <property type="match status" value="1"/>
</dbReference>
<dbReference type="RefSeq" id="WP_066664548.1">
    <property type="nucleotide sequence ID" value="NZ_CP011402.1"/>
</dbReference>
<name>A0A172S071_9ACTN</name>
<evidence type="ECO:0000256" key="1">
    <source>
        <dbReference type="ARBA" id="ARBA00022485"/>
    </source>
</evidence>
<gene>
    <name evidence="6" type="ORF">SAMN02910314_00151</name>
</gene>
<dbReference type="EMBL" id="FOEC01000001">
    <property type="protein sequence ID" value="SEO40741.1"/>
    <property type="molecule type" value="Genomic_DNA"/>
</dbReference>
<keyword evidence="2" id="KW-0479">Metal-binding</keyword>
<evidence type="ECO:0000256" key="4">
    <source>
        <dbReference type="ARBA" id="ARBA00023014"/>
    </source>
</evidence>
<dbReference type="Pfam" id="PF13247">
    <property type="entry name" value="Fer4_11"/>
    <property type="match status" value="1"/>
</dbReference>
<dbReference type="PROSITE" id="PS51379">
    <property type="entry name" value="4FE4S_FER_2"/>
    <property type="match status" value="3"/>
</dbReference>
<keyword evidence="3" id="KW-0408">Iron</keyword>
<dbReference type="InterPro" id="IPR050954">
    <property type="entry name" value="ET_IronSulfur_Cluster-Binding"/>
</dbReference>
<dbReference type="PANTHER" id="PTHR43177:SF3">
    <property type="entry name" value="PROTEIN NRFC HOMOLOG"/>
    <property type="match status" value="1"/>
</dbReference>
<protein>
    <submittedName>
        <fullName evidence="6">Fe-S-cluster-containing dehydrogenase component</fullName>
    </submittedName>
</protein>
<keyword evidence="7" id="KW-1185">Reference proteome</keyword>
<accession>A0A172S071</accession>
<dbReference type="AlphaFoldDB" id="A0A172S071"/>
<keyword evidence="4" id="KW-0411">Iron-sulfur</keyword>
<dbReference type="CDD" id="cd10551">
    <property type="entry name" value="PsrB"/>
    <property type="match status" value="1"/>
</dbReference>
<dbReference type="PANTHER" id="PTHR43177">
    <property type="entry name" value="PROTEIN NRFC"/>
    <property type="match status" value="1"/>
</dbReference>
<dbReference type="OrthoDB" id="3175224at2"/>
<feature type="domain" description="4Fe-4S ferredoxin-type" evidence="5">
    <location>
        <begin position="3"/>
        <end position="33"/>
    </location>
</feature>
<dbReference type="KEGG" id="ddt:AAY81_09770"/>
<evidence type="ECO:0000259" key="5">
    <source>
        <dbReference type="PROSITE" id="PS51379"/>
    </source>
</evidence>
<evidence type="ECO:0000256" key="3">
    <source>
        <dbReference type="ARBA" id="ARBA00023004"/>
    </source>
</evidence>
<dbReference type="GO" id="GO:0046872">
    <property type="term" value="F:metal ion binding"/>
    <property type="evidence" value="ECO:0007669"/>
    <property type="project" value="UniProtKB-KW"/>
</dbReference>
<dbReference type="Proteomes" id="UP000182975">
    <property type="component" value="Unassembled WGS sequence"/>
</dbReference>
<dbReference type="InterPro" id="IPR017900">
    <property type="entry name" value="4Fe4S_Fe_S_CS"/>
</dbReference>
<dbReference type="GO" id="GO:0051539">
    <property type="term" value="F:4 iron, 4 sulfur cluster binding"/>
    <property type="evidence" value="ECO:0007669"/>
    <property type="project" value="UniProtKB-KW"/>
</dbReference>
<dbReference type="PROSITE" id="PS00198">
    <property type="entry name" value="4FE4S_FER_1"/>
    <property type="match status" value="1"/>
</dbReference>
<feature type="domain" description="4Fe-4S ferredoxin-type" evidence="5">
    <location>
        <begin position="82"/>
        <end position="111"/>
    </location>
</feature>
<evidence type="ECO:0000313" key="7">
    <source>
        <dbReference type="Proteomes" id="UP000182975"/>
    </source>
</evidence>
<evidence type="ECO:0000313" key="6">
    <source>
        <dbReference type="EMBL" id="SEO40741.1"/>
    </source>
</evidence>
<organism evidence="6 7">
    <name type="scientific">Denitrobacterium detoxificans</name>
    <dbReference type="NCBI Taxonomy" id="79604"/>
    <lineage>
        <taxon>Bacteria</taxon>
        <taxon>Bacillati</taxon>
        <taxon>Actinomycetota</taxon>
        <taxon>Coriobacteriia</taxon>
        <taxon>Eggerthellales</taxon>
        <taxon>Eggerthellaceae</taxon>
        <taxon>Denitrobacterium</taxon>
    </lineage>
</organism>
<keyword evidence="1" id="KW-0004">4Fe-4S</keyword>
<proteinExistence type="predicted"/>
<sequence>MRNCLVLDLDRCSGCDSCIAACKFENGIGLGNYWNRVVAVGPTGTHPDIEMYWLPVQCQQCENPQCVKVCPTGASYRDPDTGIVLIDKSKCIGCRYCMMACPYGVRSYNETERVVEKCTLCSHRTAEGLEPACVHNCCTGARIYGDLDDPSSDAAKAVAAAGAANCHRLPDPKDSGPSSVYILSSKTASWKELI</sequence>
<feature type="domain" description="4Fe-4S ferredoxin-type" evidence="5">
    <location>
        <begin position="49"/>
        <end position="80"/>
    </location>
</feature>
<dbReference type="InterPro" id="IPR017896">
    <property type="entry name" value="4Fe4S_Fe-S-bd"/>
</dbReference>
<dbReference type="STRING" id="79604.AAY81_09770"/>
<evidence type="ECO:0000256" key="2">
    <source>
        <dbReference type="ARBA" id="ARBA00022723"/>
    </source>
</evidence>
<reference evidence="7" key="1">
    <citation type="submission" date="2016-10" db="EMBL/GenBank/DDBJ databases">
        <authorList>
            <person name="Varghese N."/>
        </authorList>
    </citation>
    <scope>NUCLEOTIDE SEQUENCE [LARGE SCALE GENOMIC DNA]</scope>
    <source>
        <strain evidence="7">DSM 21843</strain>
    </source>
</reference>
<dbReference type="PATRIC" id="fig|79604.3.peg.1959"/>